<dbReference type="Proteomes" id="UP000029999">
    <property type="component" value="Unassembled WGS sequence"/>
</dbReference>
<dbReference type="AlphaFoldDB" id="A0A0A0BF30"/>
<comment type="caution">
    <text evidence="4">The sequence shown here is derived from an EMBL/GenBank/DDBJ whole genome shotgun (WGS) entry which is preliminary data.</text>
</comment>
<dbReference type="SUPFAM" id="SSF51735">
    <property type="entry name" value="NAD(P)-binding Rossmann-fold domains"/>
    <property type="match status" value="1"/>
</dbReference>
<comment type="similarity">
    <text evidence="2">Belongs to the NAD(P)-dependent epimerase/dehydratase family.</text>
</comment>
<dbReference type="Gene3D" id="3.40.50.720">
    <property type="entry name" value="NAD(P)-binding Rossmann-like Domain"/>
    <property type="match status" value="1"/>
</dbReference>
<dbReference type="STRING" id="392484.LP43_1793"/>
<reference evidence="4 5" key="1">
    <citation type="submission" date="2014-09" db="EMBL/GenBank/DDBJ databases">
        <authorList>
            <person name="Grob C."/>
            <person name="Taubert M."/>
            <person name="Howat A.M."/>
            <person name="Burns O.J."/>
            <person name="Dixon J.L."/>
            <person name="Chen Y."/>
            <person name="Murrell J.C."/>
        </authorList>
    </citation>
    <scope>NUCLEOTIDE SEQUENCE [LARGE SCALE GENOMIC DNA]</scope>
    <source>
        <strain evidence="4">L4</strain>
    </source>
</reference>
<organism evidence="4 5">
    <name type="scientific">Methylophaga thiooxydans</name>
    <dbReference type="NCBI Taxonomy" id="392484"/>
    <lineage>
        <taxon>Bacteria</taxon>
        <taxon>Pseudomonadati</taxon>
        <taxon>Pseudomonadota</taxon>
        <taxon>Gammaproteobacteria</taxon>
        <taxon>Thiotrichales</taxon>
        <taxon>Piscirickettsiaceae</taxon>
        <taxon>Methylophaga</taxon>
    </lineage>
</organism>
<evidence type="ECO:0000313" key="4">
    <source>
        <dbReference type="EMBL" id="KGM06571.1"/>
    </source>
</evidence>
<evidence type="ECO:0000256" key="1">
    <source>
        <dbReference type="ARBA" id="ARBA00005125"/>
    </source>
</evidence>
<protein>
    <recommendedName>
        <fullName evidence="3">NAD-dependent epimerase/dehydratase domain-containing protein</fullName>
    </recommendedName>
</protein>
<dbReference type="InterPro" id="IPR001509">
    <property type="entry name" value="Epimerase_deHydtase"/>
</dbReference>
<accession>A0A0A0BF30</accession>
<dbReference type="Gene3D" id="3.90.25.10">
    <property type="entry name" value="UDP-galactose 4-epimerase, domain 1"/>
    <property type="match status" value="1"/>
</dbReference>
<feature type="domain" description="NAD-dependent epimerase/dehydratase" evidence="3">
    <location>
        <begin position="4"/>
        <end position="304"/>
    </location>
</feature>
<dbReference type="PANTHER" id="PTHR43000">
    <property type="entry name" value="DTDP-D-GLUCOSE 4,6-DEHYDRATASE-RELATED"/>
    <property type="match status" value="1"/>
</dbReference>
<sequence length="396" mass="45168">MSHVLILGGDGYLGWPTAMYFSNRGYQVTVVDNYFRRNACTELDTGMLYPVPTLIERAKIWHEKTGHEIKVVIGNLTEPDVMRQLFDGTVSYQWAVNDAFTGLPDTVVHYAEQPSAPYSLLDYKHADITLTNNLRVTNNLLWAVRDFSRDTHIIKLGTMGEYGTPNIDIEEGWLDIEHKGRKGKFLFPRAAGSLYHTTKVMDTDLSWFAVRMWDLKVTDLMQGPVYGIETEESLIDPRLNTIFNYDEIFGTIVNRFVTQSVVGYPLTVYGKGGQTRGYLNIKDTLQCVHASEKTPADTGELRIFNQIMETFSVNQLAELAQNVGNARGHKVEIKSIPNPRREAEEHYYNPTYQGLKNIGVEPHYLTEDVMHGLFEVVEKFKQNIRKDVIFKGVKWG</sequence>
<name>A0A0A0BF30_9GAMM</name>
<dbReference type="InterPro" id="IPR036291">
    <property type="entry name" value="NAD(P)-bd_dom_sf"/>
</dbReference>
<gene>
    <name evidence="4" type="ORF">LP43_1793</name>
</gene>
<dbReference type="EMBL" id="JRQD01000004">
    <property type="protein sequence ID" value="KGM06571.1"/>
    <property type="molecule type" value="Genomic_DNA"/>
</dbReference>
<evidence type="ECO:0000259" key="3">
    <source>
        <dbReference type="Pfam" id="PF01370"/>
    </source>
</evidence>
<dbReference type="RefSeq" id="WP_036314366.1">
    <property type="nucleotide sequence ID" value="NZ_JRQD01000004.1"/>
</dbReference>
<proteinExistence type="inferred from homology"/>
<comment type="pathway">
    <text evidence="1">Bacterial outer membrane biogenesis; LPS O-antigen biosynthesis.</text>
</comment>
<evidence type="ECO:0000256" key="2">
    <source>
        <dbReference type="ARBA" id="ARBA00007637"/>
    </source>
</evidence>
<dbReference type="Pfam" id="PF01370">
    <property type="entry name" value="Epimerase"/>
    <property type="match status" value="1"/>
</dbReference>
<evidence type="ECO:0000313" key="5">
    <source>
        <dbReference type="Proteomes" id="UP000029999"/>
    </source>
</evidence>